<feature type="domain" description="SGNH hydrolase-type esterase" evidence="1">
    <location>
        <begin position="10"/>
        <end position="204"/>
    </location>
</feature>
<sequence length="289" mass="32307">MALVFDKIILFGDSITQLAYNQEFGFCFGPAMQDGKVILAYLNLEGRKQSHPFAVYNRRLDVVQRGFGGYTSNHGAIIVDRLIEQESTGASKIKLLVVFFGTNDSIVPESASNNSVPVERYQDNLRKIISAAQKVGAKVVLIGPGPFNHQQFDDALGHQFEVDRTTHRAREYCDATVDVGNELGIPTVPMWHLVMEEIGWREGDPIYGLPELPAVNPLNDYLTFLETVAEKLSITGLHFSGRAYKILFTNVLKAIKESYPELDPDNIPEHLPTWEQLTTSLDVLKKAIE</sequence>
<name>A0A093VQY9_TALMA</name>
<dbReference type="PANTHER" id="PTHR14209">
    <property type="entry name" value="ISOAMYL ACETATE-HYDROLYZING ESTERASE 1"/>
    <property type="match status" value="1"/>
</dbReference>
<dbReference type="PANTHER" id="PTHR14209:SF19">
    <property type="entry name" value="ISOAMYL ACETATE-HYDROLYZING ESTERASE 1 HOMOLOG"/>
    <property type="match status" value="1"/>
</dbReference>
<organism evidence="2">
    <name type="scientific">Talaromyces marneffei PM1</name>
    <dbReference type="NCBI Taxonomy" id="1077442"/>
    <lineage>
        <taxon>Eukaryota</taxon>
        <taxon>Fungi</taxon>
        <taxon>Dikarya</taxon>
        <taxon>Ascomycota</taxon>
        <taxon>Pezizomycotina</taxon>
        <taxon>Eurotiomycetes</taxon>
        <taxon>Eurotiomycetidae</taxon>
        <taxon>Eurotiales</taxon>
        <taxon>Trichocomaceae</taxon>
        <taxon>Talaromyces</taxon>
        <taxon>Talaromyces sect. Talaromyces</taxon>
    </lineage>
</organism>
<evidence type="ECO:0000259" key="1">
    <source>
        <dbReference type="Pfam" id="PF13472"/>
    </source>
</evidence>
<dbReference type="InterPro" id="IPR045136">
    <property type="entry name" value="Iah1-like"/>
</dbReference>
<dbReference type="InterPro" id="IPR013830">
    <property type="entry name" value="SGNH_hydro"/>
</dbReference>
<dbReference type="EMBL" id="JPOX01000003">
    <property type="protein sequence ID" value="KFX52424.1"/>
    <property type="molecule type" value="Genomic_DNA"/>
</dbReference>
<proteinExistence type="predicted"/>
<dbReference type="SUPFAM" id="SSF52266">
    <property type="entry name" value="SGNH hydrolase"/>
    <property type="match status" value="1"/>
</dbReference>
<evidence type="ECO:0000313" key="2">
    <source>
        <dbReference type="EMBL" id="KFX52424.1"/>
    </source>
</evidence>
<dbReference type="Gene3D" id="3.40.50.1110">
    <property type="entry name" value="SGNH hydrolase"/>
    <property type="match status" value="1"/>
</dbReference>
<dbReference type="Pfam" id="PF13472">
    <property type="entry name" value="Lipase_GDSL_2"/>
    <property type="match status" value="1"/>
</dbReference>
<reference evidence="2" key="1">
    <citation type="journal article" date="2014" name="PLoS Genet.">
        <title>Signature Gene Expression Reveals Novel Clues to the Molecular Mechanisms of Dimorphic Transition in Penicillium marneffei.</title>
        <authorList>
            <person name="Yang E."/>
            <person name="Wang G."/>
            <person name="Cai J."/>
            <person name="Woo P.C."/>
            <person name="Lau S.K."/>
            <person name="Yuen K.-Y."/>
            <person name="Chow W.-N."/>
            <person name="Lin X."/>
        </authorList>
    </citation>
    <scope>NUCLEOTIDE SEQUENCE [LARGE SCALE GENOMIC DNA]</scope>
    <source>
        <strain evidence="2">PM1</strain>
    </source>
</reference>
<gene>
    <name evidence="2" type="ORF">GQ26_0032920</name>
</gene>
<dbReference type="InterPro" id="IPR036514">
    <property type="entry name" value="SGNH_hydro_sf"/>
</dbReference>
<accession>A0A093VQY9</accession>
<comment type="caution">
    <text evidence="2">The sequence shown here is derived from an EMBL/GenBank/DDBJ whole genome shotgun (WGS) entry which is preliminary data.</text>
</comment>
<dbReference type="AlphaFoldDB" id="A0A093VQY9"/>
<protein>
    <submittedName>
        <fullName evidence="2">Isoamyl acetate-hydrolyzing esterase</fullName>
    </submittedName>
</protein>